<name>A0A1G2HG44_9BACT</name>
<evidence type="ECO:0000313" key="2">
    <source>
        <dbReference type="EMBL" id="OGZ61457.1"/>
    </source>
</evidence>
<protein>
    <recommendedName>
        <fullName evidence="4">VanZ-like domain-containing protein</fullName>
    </recommendedName>
</protein>
<dbReference type="Proteomes" id="UP000178509">
    <property type="component" value="Unassembled WGS sequence"/>
</dbReference>
<reference evidence="2 3" key="1">
    <citation type="journal article" date="2016" name="Nat. Commun.">
        <title>Thousands of microbial genomes shed light on interconnected biogeochemical processes in an aquifer system.</title>
        <authorList>
            <person name="Anantharaman K."/>
            <person name="Brown C.T."/>
            <person name="Hug L.A."/>
            <person name="Sharon I."/>
            <person name="Castelle C.J."/>
            <person name="Probst A.J."/>
            <person name="Thomas B.C."/>
            <person name="Singh A."/>
            <person name="Wilkins M.J."/>
            <person name="Karaoz U."/>
            <person name="Brodie E.L."/>
            <person name="Williams K.H."/>
            <person name="Hubbard S.S."/>
            <person name="Banfield J.F."/>
        </authorList>
    </citation>
    <scope>NUCLEOTIDE SEQUENCE [LARGE SCALE GENOMIC DNA]</scope>
</reference>
<evidence type="ECO:0000256" key="1">
    <source>
        <dbReference type="SAM" id="Phobius"/>
    </source>
</evidence>
<evidence type="ECO:0000313" key="3">
    <source>
        <dbReference type="Proteomes" id="UP000178509"/>
    </source>
</evidence>
<proteinExistence type="predicted"/>
<keyword evidence="1" id="KW-0812">Transmembrane</keyword>
<feature type="transmembrane region" description="Helical" evidence="1">
    <location>
        <begin position="25"/>
        <end position="43"/>
    </location>
</feature>
<keyword evidence="1" id="KW-0472">Membrane</keyword>
<comment type="caution">
    <text evidence="2">The sequence shown here is derived from an EMBL/GenBank/DDBJ whole genome shotgun (WGS) entry which is preliminary data.</text>
</comment>
<dbReference type="AlphaFoldDB" id="A0A1G2HG44"/>
<dbReference type="EMBL" id="MHOJ01000042">
    <property type="protein sequence ID" value="OGZ61457.1"/>
    <property type="molecule type" value="Genomic_DNA"/>
</dbReference>
<feature type="transmembrane region" description="Helical" evidence="1">
    <location>
        <begin position="52"/>
        <end position="71"/>
    </location>
</feature>
<gene>
    <name evidence="2" type="ORF">A3H51_03120</name>
</gene>
<accession>A0A1G2HG44</accession>
<organism evidence="2 3">
    <name type="scientific">Candidatus Spechtbacteria bacterium RIFCSPLOWO2_02_FULL_38_8</name>
    <dbReference type="NCBI Taxonomy" id="1802164"/>
    <lineage>
        <taxon>Bacteria</taxon>
        <taxon>Candidatus Spechtiibacteriota</taxon>
    </lineage>
</organism>
<sequence length="103" mass="11995">MFSEARDKINNVLERYISFEHPWDYVAHFVVSFLLVFGIFFVLKKFLHKTSALFLSILATFFLGFTKEIWLDKVKEGFSGIDMTANILGIYLAYLVVKKNFKG</sequence>
<evidence type="ECO:0008006" key="4">
    <source>
        <dbReference type="Google" id="ProtNLM"/>
    </source>
</evidence>
<dbReference type="STRING" id="1802164.A3H51_03120"/>
<feature type="transmembrane region" description="Helical" evidence="1">
    <location>
        <begin position="77"/>
        <end position="97"/>
    </location>
</feature>
<keyword evidence="1" id="KW-1133">Transmembrane helix</keyword>